<dbReference type="Proteomes" id="UP000266723">
    <property type="component" value="Unassembled WGS sequence"/>
</dbReference>
<evidence type="ECO:0000313" key="3">
    <source>
        <dbReference type="Proteomes" id="UP000266723"/>
    </source>
</evidence>
<name>A0ABQ7APC6_BRACR</name>
<feature type="domain" description="DNA polymerase zeta catalytic subunit N-terminal" evidence="1">
    <location>
        <begin position="11"/>
        <end position="50"/>
    </location>
</feature>
<accession>A0ABQ7APC6</accession>
<proteinExistence type="predicted"/>
<dbReference type="Pfam" id="PF24065">
    <property type="entry name" value="REV3_N"/>
    <property type="match status" value="1"/>
</dbReference>
<comment type="caution">
    <text evidence="2">The sequence shown here is derived from an EMBL/GenBank/DDBJ whole genome shotgun (WGS) entry which is preliminary data.</text>
</comment>
<protein>
    <recommendedName>
        <fullName evidence="1">DNA polymerase zeta catalytic subunit N-terminal domain-containing protein</fullName>
    </recommendedName>
</protein>
<sequence length="97" mass="10391">MAESLPGPNVFSLRIVSIDYYMASPIPAYDLCYSSFQGGEVKEVPVIRVYVDGIIPAVSLDLEKALKCSLDVALKALTPMKGSTIDVSFNCDGQNSG</sequence>
<dbReference type="EMBL" id="QGKV02001556">
    <property type="protein sequence ID" value="KAF3515724.1"/>
    <property type="molecule type" value="Genomic_DNA"/>
</dbReference>
<organism evidence="2 3">
    <name type="scientific">Brassica cretica</name>
    <name type="common">Mustard</name>
    <dbReference type="NCBI Taxonomy" id="69181"/>
    <lineage>
        <taxon>Eukaryota</taxon>
        <taxon>Viridiplantae</taxon>
        <taxon>Streptophyta</taxon>
        <taxon>Embryophyta</taxon>
        <taxon>Tracheophyta</taxon>
        <taxon>Spermatophyta</taxon>
        <taxon>Magnoliopsida</taxon>
        <taxon>eudicotyledons</taxon>
        <taxon>Gunneridae</taxon>
        <taxon>Pentapetalae</taxon>
        <taxon>rosids</taxon>
        <taxon>malvids</taxon>
        <taxon>Brassicales</taxon>
        <taxon>Brassicaceae</taxon>
        <taxon>Brassiceae</taxon>
        <taxon>Brassica</taxon>
    </lineage>
</organism>
<evidence type="ECO:0000259" key="1">
    <source>
        <dbReference type="Pfam" id="PF24065"/>
    </source>
</evidence>
<keyword evidence="3" id="KW-1185">Reference proteome</keyword>
<evidence type="ECO:0000313" key="2">
    <source>
        <dbReference type="EMBL" id="KAF3515724.1"/>
    </source>
</evidence>
<dbReference type="InterPro" id="IPR056447">
    <property type="entry name" value="REV3_N"/>
</dbReference>
<reference evidence="2 3" key="1">
    <citation type="journal article" date="2020" name="BMC Genomics">
        <title>Intraspecific diversification of the crop wild relative Brassica cretica Lam. using demographic model selection.</title>
        <authorList>
            <person name="Kioukis A."/>
            <person name="Michalopoulou V.A."/>
            <person name="Briers L."/>
            <person name="Pirintsos S."/>
            <person name="Studholme D.J."/>
            <person name="Pavlidis P."/>
            <person name="Sarris P.F."/>
        </authorList>
    </citation>
    <scope>NUCLEOTIDE SEQUENCE [LARGE SCALE GENOMIC DNA]</scope>
    <source>
        <strain evidence="3">cv. PFS-1207/04</strain>
    </source>
</reference>
<dbReference type="PANTHER" id="PTHR45812">
    <property type="entry name" value="DNA POLYMERASE ZETA CATALYTIC SUBUNIT"/>
    <property type="match status" value="1"/>
</dbReference>
<dbReference type="PANTHER" id="PTHR45812:SF1">
    <property type="entry name" value="DNA POLYMERASE ZETA CATALYTIC SUBUNIT"/>
    <property type="match status" value="1"/>
</dbReference>
<dbReference type="InterPro" id="IPR030559">
    <property type="entry name" value="PolZ_Rev3"/>
</dbReference>
<gene>
    <name evidence="2" type="ORF">DY000_02063011</name>
</gene>